<evidence type="ECO:0000256" key="8">
    <source>
        <dbReference type="SAM" id="Phobius"/>
    </source>
</evidence>
<dbReference type="InterPro" id="IPR029063">
    <property type="entry name" value="SAM-dependent_MTases_sf"/>
</dbReference>
<accession>A0A812SXJ9</accession>
<keyword evidence="5" id="KW-0949">S-adenosyl-L-methionine</keyword>
<dbReference type="InterPro" id="IPR002877">
    <property type="entry name" value="RNA_MeTrfase_FtsJ_dom"/>
</dbReference>
<dbReference type="OrthoDB" id="20105at2759"/>
<keyword evidence="8" id="KW-0812">Transmembrane</keyword>
<keyword evidence="11" id="KW-1185">Reference proteome</keyword>
<comment type="caution">
    <text evidence="10">The sequence shown here is derived from an EMBL/GenBank/DDBJ whole genome shotgun (WGS) entry which is preliminary data.</text>
</comment>
<evidence type="ECO:0000256" key="3">
    <source>
        <dbReference type="ARBA" id="ARBA00022603"/>
    </source>
</evidence>
<feature type="transmembrane region" description="Helical" evidence="8">
    <location>
        <begin position="157"/>
        <end position="176"/>
    </location>
</feature>
<dbReference type="Proteomes" id="UP000601435">
    <property type="component" value="Unassembled WGS sequence"/>
</dbReference>
<name>A0A812SXJ9_9DINO</name>
<evidence type="ECO:0000256" key="4">
    <source>
        <dbReference type="ARBA" id="ARBA00022679"/>
    </source>
</evidence>
<protein>
    <recommendedName>
        <fullName evidence="6">rRNA methyltransferase 2, mitochondrial</fullName>
    </recommendedName>
</protein>
<feature type="transmembrane region" description="Helical" evidence="8">
    <location>
        <begin position="209"/>
        <end position="242"/>
    </location>
</feature>
<dbReference type="InterPro" id="IPR011992">
    <property type="entry name" value="EF-hand-dom_pair"/>
</dbReference>
<evidence type="ECO:0000256" key="7">
    <source>
        <dbReference type="SAM" id="MobiDB-lite"/>
    </source>
</evidence>
<dbReference type="SUPFAM" id="SSF47473">
    <property type="entry name" value="EF-hand"/>
    <property type="match status" value="1"/>
</dbReference>
<keyword evidence="8" id="KW-1133">Transmembrane helix</keyword>
<feature type="transmembrane region" description="Helical" evidence="8">
    <location>
        <begin position="59"/>
        <end position="79"/>
    </location>
</feature>
<dbReference type="Pfam" id="PF01728">
    <property type="entry name" value="FtsJ"/>
    <property type="match status" value="1"/>
</dbReference>
<dbReference type="InterPro" id="IPR002048">
    <property type="entry name" value="EF_hand_dom"/>
</dbReference>
<dbReference type="PROSITE" id="PS50222">
    <property type="entry name" value="EF_HAND_2"/>
    <property type="match status" value="1"/>
</dbReference>
<dbReference type="AlphaFoldDB" id="A0A812SXJ9"/>
<comment type="similarity">
    <text evidence="1">Belongs to the class I-like SAM-binding methyltransferase superfamily. RNA methyltransferase RlmE family.</text>
</comment>
<dbReference type="HAMAP" id="MF_01547">
    <property type="entry name" value="RNA_methyltr_E"/>
    <property type="match status" value="1"/>
</dbReference>
<evidence type="ECO:0000259" key="9">
    <source>
        <dbReference type="PROSITE" id="PS50222"/>
    </source>
</evidence>
<dbReference type="SUPFAM" id="SSF53335">
    <property type="entry name" value="S-adenosyl-L-methionine-dependent methyltransferases"/>
    <property type="match status" value="1"/>
</dbReference>
<evidence type="ECO:0000256" key="5">
    <source>
        <dbReference type="ARBA" id="ARBA00022691"/>
    </source>
</evidence>
<feature type="region of interest" description="Disordered" evidence="7">
    <location>
        <begin position="33"/>
        <end position="52"/>
    </location>
</feature>
<gene>
    <name evidence="10" type="primary">rlmE</name>
    <name evidence="10" type="ORF">SNEC2469_LOCUS14272</name>
</gene>
<dbReference type="CDD" id="cd02440">
    <property type="entry name" value="AdoMet_MTases"/>
    <property type="match status" value="1"/>
</dbReference>
<keyword evidence="8" id="KW-0472">Membrane</keyword>
<evidence type="ECO:0000256" key="1">
    <source>
        <dbReference type="ARBA" id="ARBA00009258"/>
    </source>
</evidence>
<dbReference type="Gene3D" id="1.10.238.10">
    <property type="entry name" value="EF-hand"/>
    <property type="match status" value="1"/>
</dbReference>
<keyword evidence="3" id="KW-0489">Methyltransferase</keyword>
<dbReference type="Gene3D" id="3.40.50.150">
    <property type="entry name" value="Vaccinia Virus protein VP39"/>
    <property type="match status" value="1"/>
</dbReference>
<reference evidence="10" key="1">
    <citation type="submission" date="2021-02" db="EMBL/GenBank/DDBJ databases">
        <authorList>
            <person name="Dougan E. K."/>
            <person name="Rhodes N."/>
            <person name="Thang M."/>
            <person name="Chan C."/>
        </authorList>
    </citation>
    <scope>NUCLEOTIDE SEQUENCE</scope>
</reference>
<evidence type="ECO:0000313" key="11">
    <source>
        <dbReference type="Proteomes" id="UP000601435"/>
    </source>
</evidence>
<evidence type="ECO:0000256" key="6">
    <source>
        <dbReference type="ARBA" id="ARBA00041184"/>
    </source>
</evidence>
<dbReference type="EMBL" id="CAJNJA010022875">
    <property type="protein sequence ID" value="CAE7501280.1"/>
    <property type="molecule type" value="Genomic_DNA"/>
</dbReference>
<evidence type="ECO:0000313" key="10">
    <source>
        <dbReference type="EMBL" id="CAE7501280.1"/>
    </source>
</evidence>
<proteinExistence type="inferred from homology"/>
<organism evidence="10 11">
    <name type="scientific">Symbiodinium necroappetens</name>
    <dbReference type="NCBI Taxonomy" id="1628268"/>
    <lineage>
        <taxon>Eukaryota</taxon>
        <taxon>Sar</taxon>
        <taxon>Alveolata</taxon>
        <taxon>Dinophyceae</taxon>
        <taxon>Suessiales</taxon>
        <taxon>Symbiodiniaceae</taxon>
        <taxon>Symbiodinium</taxon>
    </lineage>
</organism>
<dbReference type="PANTHER" id="PTHR10920:SF18">
    <property type="entry name" value="RRNA METHYLTRANSFERASE 2, MITOCHONDRIAL"/>
    <property type="match status" value="1"/>
</dbReference>
<dbReference type="PANTHER" id="PTHR10920">
    <property type="entry name" value="RIBOSOMAL RNA METHYLTRANSFERASE"/>
    <property type="match status" value="1"/>
</dbReference>
<dbReference type="GO" id="GO:0005509">
    <property type="term" value="F:calcium ion binding"/>
    <property type="evidence" value="ECO:0007669"/>
    <property type="project" value="InterPro"/>
</dbReference>
<keyword evidence="4" id="KW-0808">Transferase</keyword>
<dbReference type="GO" id="GO:0008650">
    <property type="term" value="F:rRNA (uridine-2'-O-)-methyltransferase activity"/>
    <property type="evidence" value="ECO:0007669"/>
    <property type="project" value="TreeGrafter"/>
</dbReference>
<evidence type="ECO:0000256" key="2">
    <source>
        <dbReference type="ARBA" id="ARBA00022552"/>
    </source>
</evidence>
<dbReference type="InterPro" id="IPR015507">
    <property type="entry name" value="rRNA-MeTfrase_E"/>
</dbReference>
<sequence length="881" mass="97987">MARRAPHGKDGKEESVVDWMRLLWPILPEVGEPGKDFGSTAEEDGEVRARPRRRRSPSALAYVAAFGTVLGHLCMILAITWMSFKFSEQHAKIEDPLRQLRYYLTLLLLPIVLYTTGKNWHAGTHFPMTASTSFQVLRNRAVEPAASELTGGDVYCMLANGVFFCYLFLWNLALLLQRHRDRDVFDPSAHLLVPLCVGSALLRAKPTLLCFLFFGMVCLLFGCLLLLSGLLASIALLVWIGVGFEGPRSKISLSLDLGSAYEVLGVADQRGAHPQVFLWGATDVNTGPTSVTKARHCRIDVVQYLSSHMEVLDVMPVPKLEPGEAQLSPLKKGAGSIATVSKLQQSSEDDRHASLWAMACSMSRCCWASKGTDWEGGGHSLQWIQRHAKDRWVQRAHEQMYRSRAAFKLKQLDEKYKLFNRSSVVLDLGCYAGGWSQVAVQRTAGREALVVGVDKVLMEPLEGHYFVQGDIEDVATVRQVEELLAGRQATVVLSDLAPKMIGSAIDDHVASVELSKKALRWALKFLRAEGCLVLKVFQGGALQNFKAELLEHFAKVRTAKPKASRSESVEVYLVCQSFLGPSRRSRRDQLSSDLGAPGASLRAEGGALRSTVDCGASVIPNEDHPSDHFPVFVTFTLKDSYEKHRDCARAWLECVAGREKVHPLTDEELRDAFEFFDRDRQECIHRRDLEEACLDLRCNFSVDVPKLLVDCFPNKQISFQNFLRAYEASLGSDRMRAVGDLECAFRYFAGEKDSIEIDTLEAAFREITPISFSDDEVKDMIGRVAQDGSPYGKASVHLKDFCEVVCKATFPNRQVSPDSGVTGTESETWAARNATKEISTRLTKLHKTVSGQGLHRNVSKSSNVSEMPIRIDKHLAPPLVH</sequence>
<keyword evidence="2" id="KW-0698">rRNA processing</keyword>
<dbReference type="InterPro" id="IPR050082">
    <property type="entry name" value="RNA_methyltr_RlmE"/>
</dbReference>
<feature type="domain" description="EF-hand" evidence="9">
    <location>
        <begin position="664"/>
        <end position="699"/>
    </location>
</feature>